<evidence type="ECO:0000313" key="3">
    <source>
        <dbReference type="Proteomes" id="UP000072520"/>
    </source>
</evidence>
<accession>A0AB34VEP1</accession>
<dbReference type="EMBL" id="LDSI01000016">
    <property type="protein sequence ID" value="KTS97134.1"/>
    <property type="molecule type" value="Genomic_DNA"/>
</dbReference>
<comment type="caution">
    <text evidence="2">The sequence shown here is derived from an EMBL/GenBank/DDBJ whole genome shotgun (WGS) entry which is preliminary data.</text>
</comment>
<dbReference type="InterPro" id="IPR022038">
    <property type="entry name" value="Ig-like_bact"/>
</dbReference>
<dbReference type="InterPro" id="IPR013783">
    <property type="entry name" value="Ig-like_fold"/>
</dbReference>
<dbReference type="NCBIfam" id="NF033510">
    <property type="entry name" value="Ca_tandemer"/>
    <property type="match status" value="34"/>
</dbReference>
<evidence type="ECO:0000313" key="2">
    <source>
        <dbReference type="EMBL" id="KTS97134.1"/>
    </source>
</evidence>
<sequence length="3838" mass="381135">TVGQDGGWSVTVPSSALGALAAGTTTIAVSVANNAGDIATGNQDIIVEPAAGTPGSLTITQPLGGDGFINALEASQGVIVKGAFLGGTPGQQIAVNFNGVNYNGTVDGDGLWSVTMPAAAFDGVADGLKSITVSTVDANGNLVTGTADVILQATTLPAVNLDSGAISDGVLNNLDAASDQVLSGNTGITGDGQQVQIQLGGNTYNVPVNTDGSWSTTIPATDLSALPQGNNPLVVSVVDQAGNVVTQTNNLTVDTQSPVLGVDPVGGDNTLSVSDLTQPLILNGTGQNGDQVTLSLNGRFYRTLVASNGRWSLRVDQSDLAALPSGSNPFTVTVTNANGSQTTFTSDLNVATAPEVQPTITVNSGSFAGDGILDGAEQQQPQTLTGTTTNVEAGQQVSVTLNGVTYTGTVEPNGNWQITLPSTALSGLPNGAQSLTVEVVNAVGNTSSAELTFTVDNTGSSVALSPVGTNNYLNVEDVASDVVLIGTTINIPAGSQVTVSVNGTSYTGTVDAQGNWTVTLPAGSLAELPNGALPVITTITDAGGNTLATNTTNINVFATDLPIATAGVAFGDGVLNGAEATANGTITGNSGVTGAGQGVVVNFNGVDYNGTVDGAGNWQVSIPSGILAALDQGTVPYTVTLTDIAGNTSTASGSVTVDTVPPVLQVATPSGDGVLNATEIQQPLVLTGTSENGATIVASFNGTTVTTTANTDGTWTLNVPDAALSGLSDGSYTLTVTATDSAGNVSTNTSNLTVKADAASLPTLTLNSFAGDNVVDGAERQVSQVLSGTTTNVEQGQTVTLTVGSDVFSGTVLGDGTWQLTVPAEILASLADGSASYTVAVSDAAGNTATGSLDLTLNSNASGIALAPLSDDNYLNAGEATDPLIVSGTTVNVAPDSTVTLVFNGVTYTGTVSATGTWNIVIPPADLASLTDGPTTLTVSATDTTGAVLSSSGTLNVAINNVPNPVVINAFDGGVINADDVTNAQALNGTTGVSGVGQTVNVTFNGNIYSGTVDANGNWRVTLPADALTALTEGSTGYTVTVTDAAGNSRSVAGTVEVDLTPPGLTLDPVTGDDVVDPTESTGPIVLSGSSDAGEGQAVTITLNNQVWTTAVDAEGNWSFTLPAGALEGIPAGSYALAVTVSDLAGNSVTETREITVSTNSLPISIVTPFTDGYLNQIESTTDQTLSGTTGASGAGQTVTVTVGGNDYSATVDAQGNWSLTLGSDVLQALTEGVNPIVVNVTDAAGNTGSLDSNITVDFTPPELTLTPVTGDNQINAVEVLQTIPVSGTASLADEGQTVTVTLQGQTYQTLVLQDGSWQVNIPASVMQGLPDGTYALDITLTDAAGNQTTLTQNLTRVADSASLPVLTVDTVSGDNLLNRAEAAADFTISGGSTNLTAGQVVTVTLNGQSYTGAVQADGSWNVTVPAGDAGALPDGALSVVVVASDTAGNPASSTASLTVIASEAAQPTLSVDVVAADDIINATEAGTALEVTGSSRLLAEGTPVTLTVNGIAYPTTIDANGNWRVTVPADALADLPSGTEQAFVVTANDAAGNPAEASHNVAIETTLPSLVDITLSAGTSLNQAESLQDLTVTGNSAPGAQISVTLNQISYTALADGNGAWTLAIPAADLQALTDGVQTVTVTATDPSGNVATDSSTTLDVAIRNVPVLTLDVPFGDGLLSQAEAAGALTLTGTATNLAEGSEITVTIGDQPFTTTVAANGIWTLNLAPDALSGLPDGVTQVQVTASDVAGNPAEASVGVEIILTPPATPTVAETLFGDNVINASEAASVQLINGTTPLSDGQTVNVTVDGTPLTVSVDAQGNWTASLTPEVMAGLADGSHTLSIVTTDRAGNTSVTTTQDFTTATAPIAAPTLDTPFGDGRINAAEAQAGGSLSGDLNNDNAAAVTVTVNGTLYAAAINGDGTWSLDLPASVLQTLPDGTWPVTITVTDVNGNTASTVDNIIVAVQTLPNVSLNLPFGDGALNATEATQDQTLTGTTGISGAGQTVTVVISGFNNDEPLNAVVQNDGSWSLTLTPDQMAQIPNGSHVITVSAADSAGNTDNTTLNVVTAVTAPVPTFAATQFGGDNVLSISEAAAGVTLTGTTGSSGANQAVSIIVNLDGISYPGTVDNDGNWSVTIPPNALNSLGSGQYTVTVNVVDATGNPGTAQFNFTADLTTPVPTVAPLARDGFINSADVANGVTLTGSTGEPGEGQTVVVTLGGTSFDAVVQADGSWTLALSTADLQGYTDGNYSLSVVATDAAGNSATLTETLTIDTTAPVITTVAFAGDDGLDYAESVQPQVLSGVVTGAEIGTSLTVSLAGTVLGTGIVGADGSWSLTLTPEQMRDFTQPTTTLTLTVSDQAGNPVTQELSVPVDLTPPPGPLVTLGTVSGDNIISTVDQANGVVLSGTSQNLGATGEVSIVINGTPYATTLDANGNWTTEALSVADFGTTDGPVTITVNATNGSETVTATGTVQLDLTPPSLTINDFAGDNVINDGETQVRQTISGTSDTSEAGRAVTVTLNGKTYTAVVQTDGTWSTSVPASDMQALAEGQTVINAQLSDAAGNVTSVDRTVTVDTTAPLIQTDAFLGDNLINAADITTSQVLTGRTTGAEEGQTISLFVGDGAPIATAVIGADGAWSIDLTPDVLASLNDGPLVFGLRVSDVAGNQTDATITVNKVVNAALNLVVDSVFGDGTLSAIDTTIAQTITGTATSAGVGATVAVTIGGTTLTSAVGQDGKWAIVVPPNVLGLISDGQLALDVTLTDAAGNVRTVGETVTAIVDAVPVVGTLTGLFGGDNLLNIAEAAVNQQIGGTIENAAAGSQVTVTLGTRTYTTAVGANGSWSLTLPAADLTALTAGNQTLGVSVVDAVGNVASNSTTIGIFTQTPTISLTSLFGDGVLNLADIATSQTLSGVVNNVAAGSTVTLTVGASQINAVVGANGTFSATVTPDILGTLAQGNLTIGATVTDAAGNTASTSAGIRVDTVVPTITLNPLFGDTLLNVADALAGQTISGAVTGAEAGSRVVVTIAGQQLVTVTDASGNFSLGLTPTLLKGLSDGTLTVGVSVTDAAGNTSSSSATATVGINNLPKVTLNPLFGDGVLNIAESLVTQTITGTATGVAAGSTVRLAIGNTTATAVVNADGTFSASLSPAVLSTLLGGNFTVSASVTDAVGNTTSTSAGVQLAVTQPTLTVNTVFGDGVLSAADLSTNQTISGSSSLSAGATVSATLNGVTYSTKVVSGGGWTISVPKADLLSISDGAKTVAVTGTDLNGNTVSGSGNLSVISNSAPALTITSLFGDNALSVADVKTTQTISGTATNAEGSLVQVTIGTQTFTTSVNSNGTWSLPISATNLAAIADGLYTVTASVTNGIGNSGSASASLGVASRSTPTVGVNSYFGGDGYLNISESNIAETISGTSSNAVGGSVTVNVAGNILTTTVGANGTWSVSVPSATLKGISDGSHSVAVTVTDIGGNSTTTTSAFTALSHNQPVVGVDPVLSVVTALLTGLTVQGGSLNAAQGSRVSVTLLLANGSNGPTINTTTDALGRYSANFASSLLSVGGLLLSVNTLAKVTITDVAGNSFTTTNTLLLGSLLPATTTLSAESFATFAVSDESVTAASLDTQHHSQSGEETAPAFHAVSTLTTEADTVVPTSGTESVNVAEQAVVVPETPITEEAYSIGGVVITLEDGRQIEGATVSGSSGADTVTVNDLNFSHIDGGAGTDTLVLGGDHITLDLTALGLKVENIEILDLGKSGTNSVKLDLNEALTLTDNQSDDLMIKGADGSQVTLVNSDGGVWEISGERMLNGQAYEVYHNSALANDNTLGDVLVQHNLQVAIV</sequence>
<dbReference type="NCBIfam" id="NF012196">
    <property type="entry name" value="Ig_like_ice"/>
    <property type="match status" value="4"/>
</dbReference>
<gene>
    <name evidence="2" type="ORF">RSA13_11495</name>
</gene>
<dbReference type="Pfam" id="PF12245">
    <property type="entry name" value="Big_3_2"/>
    <property type="match status" value="1"/>
</dbReference>
<dbReference type="PANTHER" id="PTHR46343">
    <property type="entry name" value="HYR DOMAIN-CONTAINING PROTEIN"/>
    <property type="match status" value="1"/>
</dbReference>
<proteinExistence type="predicted"/>
<feature type="domain" description="LTD" evidence="1">
    <location>
        <begin position="2075"/>
        <end position="2224"/>
    </location>
</feature>
<dbReference type="InterPro" id="IPR044016">
    <property type="entry name" value="Big_13"/>
</dbReference>
<feature type="non-terminal residue" evidence="2">
    <location>
        <position position="1"/>
    </location>
</feature>
<organism evidence="2 3">
    <name type="scientific">Pantoea stewartii</name>
    <dbReference type="NCBI Taxonomy" id="66269"/>
    <lineage>
        <taxon>Bacteria</taxon>
        <taxon>Pseudomonadati</taxon>
        <taxon>Pseudomonadota</taxon>
        <taxon>Gammaproteobacteria</taxon>
        <taxon>Enterobacterales</taxon>
        <taxon>Erwiniaceae</taxon>
        <taxon>Pantoea</taxon>
    </lineage>
</organism>
<dbReference type="PANTHER" id="PTHR46343:SF2">
    <property type="entry name" value="SUSHI_VON WILLEBRAND FACTOR TYPE A_EGF_PENTRAXIN DOMAIN-CONTAINING 1"/>
    <property type="match status" value="1"/>
</dbReference>
<dbReference type="Pfam" id="PF19077">
    <property type="entry name" value="Big_13"/>
    <property type="match status" value="13"/>
</dbReference>
<dbReference type="Gene3D" id="2.60.40.10">
    <property type="entry name" value="Immunoglobulins"/>
    <property type="match status" value="35"/>
</dbReference>
<protein>
    <submittedName>
        <fullName evidence="2">Large repetitive protein YeeJ</fullName>
    </submittedName>
</protein>
<dbReference type="InterPro" id="IPR049826">
    <property type="entry name" value="Ig-like_ice"/>
</dbReference>
<reference evidence="2 3" key="1">
    <citation type="journal article" date="2016" name="Front. Microbiol.">
        <title>Genomic Resource of Rice Seed Associated Bacteria.</title>
        <authorList>
            <person name="Midha S."/>
            <person name="Bansal K."/>
            <person name="Sharma S."/>
            <person name="Kumar N."/>
            <person name="Patil P.P."/>
            <person name="Chaudhry V."/>
            <person name="Patil P.B."/>
        </authorList>
    </citation>
    <scope>NUCLEOTIDE SEQUENCE [LARGE SCALE GENOMIC DNA]</scope>
    <source>
        <strain evidence="2 3">RSA13</strain>
    </source>
</reference>
<name>A0AB34VEP1_9GAMM</name>
<evidence type="ECO:0000259" key="1">
    <source>
        <dbReference type="PROSITE" id="PS51841"/>
    </source>
</evidence>
<dbReference type="InterPro" id="IPR001322">
    <property type="entry name" value="Lamin_tail_dom"/>
</dbReference>
<dbReference type="InterPro" id="IPR043555">
    <property type="entry name" value="SRPX-like"/>
</dbReference>
<dbReference type="Proteomes" id="UP000072520">
    <property type="component" value="Unassembled WGS sequence"/>
</dbReference>
<dbReference type="PROSITE" id="PS51841">
    <property type="entry name" value="LTD"/>
    <property type="match status" value="1"/>
</dbReference>